<evidence type="ECO:0000256" key="9">
    <source>
        <dbReference type="ARBA" id="ARBA00022884"/>
    </source>
</evidence>
<comment type="similarity">
    <text evidence="13">Belongs to the class I-like SAM-binding methyltransferase superfamily. RsmB/NOP family.</text>
</comment>
<feature type="binding site" evidence="13">
    <location>
        <begin position="260"/>
        <end position="266"/>
    </location>
    <ligand>
        <name>S-adenosyl-L-methionine</name>
        <dbReference type="ChEBI" id="CHEBI:59789"/>
    </ligand>
</feature>
<dbReference type="PRINTS" id="PR02008">
    <property type="entry name" value="RCMTFAMILY"/>
</dbReference>
<dbReference type="InterPro" id="IPR054728">
    <property type="entry name" value="RsmB-like_ferredoxin"/>
</dbReference>
<accession>Q118A0</accession>
<dbReference type="HOGENOM" id="CLU_005316_0_1_3"/>
<keyword evidence="8 13" id="KW-0949">S-adenosyl-L-methionine</keyword>
<dbReference type="PANTHER" id="PTHR22807">
    <property type="entry name" value="NOP2 YEAST -RELATED NOL1/NOP2/FMU SUN DOMAIN-CONTAINING"/>
    <property type="match status" value="1"/>
</dbReference>
<evidence type="ECO:0000256" key="13">
    <source>
        <dbReference type="PROSITE-ProRule" id="PRU01023"/>
    </source>
</evidence>
<organism evidence="15">
    <name type="scientific">Trichodesmium erythraeum (strain IMS101)</name>
    <dbReference type="NCBI Taxonomy" id="203124"/>
    <lineage>
        <taxon>Bacteria</taxon>
        <taxon>Bacillati</taxon>
        <taxon>Cyanobacteriota</taxon>
        <taxon>Cyanophyceae</taxon>
        <taxon>Oscillatoriophycideae</taxon>
        <taxon>Oscillatoriales</taxon>
        <taxon>Microcoleaceae</taxon>
        <taxon>Trichodesmium</taxon>
    </lineage>
</organism>
<comment type="catalytic activity">
    <reaction evidence="12">
        <text>cytidine(967) in 16S rRNA + S-adenosyl-L-methionine = 5-methylcytidine(967) in 16S rRNA + S-adenosyl-L-homocysteine + H(+)</text>
        <dbReference type="Rhea" id="RHEA:42748"/>
        <dbReference type="Rhea" id="RHEA-COMP:10219"/>
        <dbReference type="Rhea" id="RHEA-COMP:10220"/>
        <dbReference type="ChEBI" id="CHEBI:15378"/>
        <dbReference type="ChEBI" id="CHEBI:57856"/>
        <dbReference type="ChEBI" id="CHEBI:59789"/>
        <dbReference type="ChEBI" id="CHEBI:74483"/>
        <dbReference type="ChEBI" id="CHEBI:82748"/>
        <dbReference type="EC" id="2.1.1.176"/>
    </reaction>
</comment>
<dbReference type="EC" id="2.1.1.176" evidence="3"/>
<dbReference type="InterPro" id="IPR035926">
    <property type="entry name" value="NusB-like_sf"/>
</dbReference>
<evidence type="ECO:0000256" key="10">
    <source>
        <dbReference type="ARBA" id="ARBA00030399"/>
    </source>
</evidence>
<dbReference type="SUPFAM" id="SSF48013">
    <property type="entry name" value="NusB-like"/>
    <property type="match status" value="1"/>
</dbReference>
<keyword evidence="5" id="KW-0698">rRNA processing</keyword>
<keyword evidence="6 13" id="KW-0489">Methyltransferase</keyword>
<feature type="binding site" evidence="13">
    <location>
        <position position="284"/>
    </location>
    <ligand>
        <name>S-adenosyl-L-methionine</name>
        <dbReference type="ChEBI" id="CHEBI:59789"/>
    </ligand>
</feature>
<dbReference type="Gene3D" id="3.30.70.1170">
    <property type="entry name" value="Sun protein, domain 3"/>
    <property type="match status" value="1"/>
</dbReference>
<dbReference type="STRING" id="203124.Tery_0744"/>
<dbReference type="InterPro" id="IPR049560">
    <property type="entry name" value="MeTrfase_RsmB-F_NOP2_cat"/>
</dbReference>
<gene>
    <name evidence="15" type="ordered locus">Tery_0744</name>
</gene>
<dbReference type="SUPFAM" id="SSF53335">
    <property type="entry name" value="S-adenosyl-L-methionine-dependent methyltransferases"/>
    <property type="match status" value="1"/>
</dbReference>
<dbReference type="OrthoDB" id="9810297at2"/>
<evidence type="ECO:0000256" key="11">
    <source>
        <dbReference type="ARBA" id="ARBA00031088"/>
    </source>
</evidence>
<dbReference type="InterPro" id="IPR023267">
    <property type="entry name" value="RCMT"/>
</dbReference>
<dbReference type="GO" id="GO:0005737">
    <property type="term" value="C:cytoplasm"/>
    <property type="evidence" value="ECO:0007669"/>
    <property type="project" value="UniProtKB-SubCell"/>
</dbReference>
<feature type="domain" description="SAM-dependent MTase RsmB/NOP-type" evidence="14">
    <location>
        <begin position="169"/>
        <end position="441"/>
    </location>
</feature>
<dbReference type="eggNOG" id="COG0144">
    <property type="taxonomic scope" value="Bacteria"/>
</dbReference>
<dbReference type="NCBIfam" id="NF011494">
    <property type="entry name" value="PRK14902.1"/>
    <property type="match status" value="1"/>
</dbReference>
<evidence type="ECO:0000256" key="1">
    <source>
        <dbReference type="ARBA" id="ARBA00002724"/>
    </source>
</evidence>
<evidence type="ECO:0000256" key="5">
    <source>
        <dbReference type="ARBA" id="ARBA00022552"/>
    </source>
</evidence>
<dbReference type="AlphaFoldDB" id="Q118A0"/>
<dbReference type="Gene3D" id="3.40.50.150">
    <property type="entry name" value="Vaccinia Virus protein VP39"/>
    <property type="match status" value="1"/>
</dbReference>
<evidence type="ECO:0000256" key="6">
    <source>
        <dbReference type="ARBA" id="ARBA00022603"/>
    </source>
</evidence>
<dbReference type="PROSITE" id="PS51686">
    <property type="entry name" value="SAM_MT_RSMB_NOP"/>
    <property type="match status" value="1"/>
</dbReference>
<evidence type="ECO:0000313" key="15">
    <source>
        <dbReference type="EMBL" id="ABG50174.1"/>
    </source>
</evidence>
<feature type="binding site" evidence="13">
    <location>
        <position position="311"/>
    </location>
    <ligand>
        <name>S-adenosyl-L-methionine</name>
        <dbReference type="ChEBI" id="CHEBI:59789"/>
    </ligand>
</feature>
<dbReference type="eggNOG" id="COG0781">
    <property type="taxonomic scope" value="Bacteria"/>
</dbReference>
<dbReference type="GO" id="GO:0006355">
    <property type="term" value="P:regulation of DNA-templated transcription"/>
    <property type="evidence" value="ECO:0007669"/>
    <property type="project" value="InterPro"/>
</dbReference>
<dbReference type="EMBL" id="CP000393">
    <property type="protein sequence ID" value="ABG50174.1"/>
    <property type="molecule type" value="Genomic_DNA"/>
</dbReference>
<dbReference type="InterPro" id="IPR004573">
    <property type="entry name" value="rRNA_ssu_MeTfrase_B"/>
</dbReference>
<protein>
    <recommendedName>
        <fullName evidence="3">16S rRNA (cytosine(967)-C(5))-methyltransferase</fullName>
        <ecNumber evidence="3">2.1.1.176</ecNumber>
    </recommendedName>
    <alternativeName>
        <fullName evidence="10">16S rRNA m5C967 methyltransferase</fullName>
    </alternativeName>
    <alternativeName>
        <fullName evidence="11">rRNA (cytosine-C(5)-)-methyltransferase RsmB</fullName>
    </alternativeName>
</protein>
<name>Q118A0_TRIEI</name>
<dbReference type="NCBIfam" id="NF011493">
    <property type="entry name" value="PRK14901.1"/>
    <property type="match status" value="1"/>
</dbReference>
<comment type="function">
    <text evidence="1">Specifically methylates the cytosine at position 967 (m5C967) of 16S rRNA.</text>
</comment>
<dbReference type="RefSeq" id="WP_011610567.1">
    <property type="nucleotide sequence ID" value="NC_008312.1"/>
</dbReference>
<keyword evidence="7 13" id="KW-0808">Transferase</keyword>
<sequence length="443" mass="50513">MNNNPRQLAFIILQEIYRKQVFTDVALDRHLKKNDLIDANRRLVTELVYGCVRRQRSLDAIIDQLAKKKSPQQHPYLRIILHIGLYQLSYLEQIPESAAVDTTVELAKQNKFAKLAGFVNGLLREYIRQNLTINLPENPVQKLGISYSFPNWIVKYWIEELGLTEAEKLCYWFNLSPSIDLRINPLKTSVEEVEIAMKNIGISVSRILQVPQALRLNGAVGQIQKLPGYNEGWWSIQDSSAQLVCYLLNPQPGEIIIDACAAPGGKTTHIGELMGDNGKIFAIDMTASRLKKLESNTERLQLKSISISRGDSRNLTEFINQADRVLLDVPCSGLGTLHRRADARWRKTLENIGELAKLQGELLENAAKWVKPGGVLVYATCTIYPLENEGVIEKFLTNNYEWEIEAPTVDFMVSPCREGWIKIWPHREQMDGFFMVKLRRKVI</sequence>
<dbReference type="Gene3D" id="1.10.940.10">
    <property type="entry name" value="NusB-like"/>
    <property type="match status" value="1"/>
</dbReference>
<dbReference type="CDD" id="cd02440">
    <property type="entry name" value="AdoMet_MTases"/>
    <property type="match status" value="1"/>
</dbReference>
<dbReference type="NCBIfam" id="TIGR00563">
    <property type="entry name" value="rsmB"/>
    <property type="match status" value="1"/>
</dbReference>
<dbReference type="FunFam" id="3.40.50.150:FF:000257">
    <property type="entry name" value="16S rRNA methyltransferase"/>
    <property type="match status" value="1"/>
</dbReference>
<keyword evidence="9 13" id="KW-0694">RNA-binding</keyword>
<dbReference type="GO" id="GO:0003723">
    <property type="term" value="F:RNA binding"/>
    <property type="evidence" value="ECO:0007669"/>
    <property type="project" value="UniProtKB-UniRule"/>
</dbReference>
<evidence type="ECO:0000256" key="3">
    <source>
        <dbReference type="ARBA" id="ARBA00012140"/>
    </source>
</evidence>
<dbReference type="InterPro" id="IPR001678">
    <property type="entry name" value="MeTrfase_RsmB-F_NOP2_dom"/>
</dbReference>
<dbReference type="GO" id="GO:0008649">
    <property type="term" value="F:rRNA methyltransferase activity"/>
    <property type="evidence" value="ECO:0007669"/>
    <property type="project" value="InterPro"/>
</dbReference>
<feature type="active site" description="Nucleophile" evidence="13">
    <location>
        <position position="381"/>
    </location>
</feature>
<evidence type="ECO:0000256" key="12">
    <source>
        <dbReference type="ARBA" id="ARBA00047283"/>
    </source>
</evidence>
<feature type="binding site" evidence="13">
    <location>
        <position position="328"/>
    </location>
    <ligand>
        <name>S-adenosyl-L-methionine</name>
        <dbReference type="ChEBI" id="CHEBI:59789"/>
    </ligand>
</feature>
<dbReference type="PANTHER" id="PTHR22807:SF53">
    <property type="entry name" value="RIBOSOMAL RNA SMALL SUBUNIT METHYLTRANSFERASE B-RELATED"/>
    <property type="match status" value="1"/>
</dbReference>
<evidence type="ECO:0000256" key="7">
    <source>
        <dbReference type="ARBA" id="ARBA00022679"/>
    </source>
</evidence>
<evidence type="ECO:0000256" key="8">
    <source>
        <dbReference type="ARBA" id="ARBA00022691"/>
    </source>
</evidence>
<proteinExistence type="inferred from homology"/>
<keyword evidence="4" id="KW-0963">Cytoplasm</keyword>
<reference evidence="15" key="1">
    <citation type="submission" date="2006-06" db="EMBL/GenBank/DDBJ databases">
        <title>Complete sequence of Trichodesmium erythraeum IMS101.</title>
        <authorList>
            <consortium name="US DOE Joint Genome Institute"/>
            <person name="Copeland A."/>
            <person name="Lucas S."/>
            <person name="Lapidus A."/>
            <person name="Barry K."/>
            <person name="Detter J.C."/>
            <person name="Glavina del Rio T."/>
            <person name="Hammon N."/>
            <person name="Israni S."/>
            <person name="Dalin E."/>
            <person name="Tice H."/>
            <person name="Pitluck S."/>
            <person name="Kiss H."/>
            <person name="Munk A.C."/>
            <person name="Brettin T."/>
            <person name="Bruce D."/>
            <person name="Han C."/>
            <person name="Tapia R."/>
            <person name="Gilna P."/>
            <person name="Schmutz J."/>
            <person name="Larimer F."/>
            <person name="Land M."/>
            <person name="Hauser L."/>
            <person name="Kyrpides N."/>
            <person name="Kim E."/>
            <person name="Richardson P."/>
        </authorList>
    </citation>
    <scope>NUCLEOTIDE SEQUENCE [LARGE SCALE GENOMIC DNA]</scope>
    <source>
        <strain evidence="15">IMS101</strain>
    </source>
</reference>
<evidence type="ECO:0000256" key="4">
    <source>
        <dbReference type="ARBA" id="ARBA00022490"/>
    </source>
</evidence>
<dbReference type="Pfam" id="PF01189">
    <property type="entry name" value="Methyltr_RsmB-F"/>
    <property type="match status" value="1"/>
</dbReference>
<dbReference type="Pfam" id="PF22458">
    <property type="entry name" value="RsmF-B_ferredox"/>
    <property type="match status" value="1"/>
</dbReference>
<evidence type="ECO:0000256" key="2">
    <source>
        <dbReference type="ARBA" id="ARBA00004496"/>
    </source>
</evidence>
<dbReference type="InterPro" id="IPR006027">
    <property type="entry name" value="NusB_RsmB_TIM44"/>
</dbReference>
<dbReference type="Pfam" id="PF01029">
    <property type="entry name" value="NusB"/>
    <property type="match status" value="1"/>
</dbReference>
<dbReference type="KEGG" id="ter:Tery_0744"/>
<evidence type="ECO:0000259" key="14">
    <source>
        <dbReference type="PROSITE" id="PS51686"/>
    </source>
</evidence>
<dbReference type="InterPro" id="IPR029063">
    <property type="entry name" value="SAM-dependent_MTases_sf"/>
</dbReference>
<comment type="subcellular location">
    <subcellularLocation>
        <location evidence="2">Cytoplasm</location>
    </subcellularLocation>
</comment>